<sequence precursor="true">MRFYSIKKLVHSKMLHIACSIALAGGCAAPQYTDYNAFINDPMQLVSSEEYRVAPPDTIAISSKRVREVSNLREQIRPDGRINLPLLGSIFVAGKTCEELSVELSSLAREYYEDADITVHVIGFASKKIFIFGEVSGPGSYSYNGTNTVLNMLAKSQPTRLADPTRIQVLRPDADGNMRKRMTVDLNKMVKEGDTSLNALLEEGDVIYVPPNPLASVGLAFQQLLLPLQPAASTVKGPSDIYNSTQTSVYGNNQ</sequence>
<feature type="compositionally biased region" description="Polar residues" evidence="2">
    <location>
        <begin position="241"/>
        <end position="254"/>
    </location>
</feature>
<dbReference type="PANTHER" id="PTHR33619">
    <property type="entry name" value="POLYSACCHARIDE EXPORT PROTEIN GFCE-RELATED"/>
    <property type="match status" value="1"/>
</dbReference>
<dbReference type="KEGG" id="pcor:KS4_20630"/>
<name>A0A517YV22_9BACT</name>
<protein>
    <submittedName>
        <fullName evidence="5">Polysaccharide biosynthesis/export protein</fullName>
    </submittedName>
</protein>
<proteinExistence type="predicted"/>
<reference evidence="5 6" key="1">
    <citation type="submission" date="2019-02" db="EMBL/GenBank/DDBJ databases">
        <title>Deep-cultivation of Planctomycetes and their phenomic and genomic characterization uncovers novel biology.</title>
        <authorList>
            <person name="Wiegand S."/>
            <person name="Jogler M."/>
            <person name="Boedeker C."/>
            <person name="Pinto D."/>
            <person name="Vollmers J."/>
            <person name="Rivas-Marin E."/>
            <person name="Kohn T."/>
            <person name="Peeters S.H."/>
            <person name="Heuer A."/>
            <person name="Rast P."/>
            <person name="Oberbeckmann S."/>
            <person name="Bunk B."/>
            <person name="Jeske O."/>
            <person name="Meyerdierks A."/>
            <person name="Storesund J.E."/>
            <person name="Kallscheuer N."/>
            <person name="Luecker S."/>
            <person name="Lage O.M."/>
            <person name="Pohl T."/>
            <person name="Merkel B.J."/>
            <person name="Hornburger P."/>
            <person name="Mueller R.-W."/>
            <person name="Bruemmer F."/>
            <person name="Labrenz M."/>
            <person name="Spormann A.M."/>
            <person name="Op den Camp H."/>
            <person name="Overmann J."/>
            <person name="Amann R."/>
            <person name="Jetten M.S.M."/>
            <person name="Mascher T."/>
            <person name="Medema M.H."/>
            <person name="Devos D.P."/>
            <person name="Kaster A.-K."/>
            <person name="Ovreas L."/>
            <person name="Rohde M."/>
            <person name="Galperin M.Y."/>
            <person name="Jogler C."/>
        </authorList>
    </citation>
    <scope>NUCLEOTIDE SEQUENCE [LARGE SCALE GENOMIC DNA]</scope>
    <source>
        <strain evidence="5 6">KS4</strain>
    </source>
</reference>
<accession>A0A517YV22</accession>
<keyword evidence="6" id="KW-1185">Reference proteome</keyword>
<dbReference type="Pfam" id="PF02563">
    <property type="entry name" value="Poly_export"/>
    <property type="match status" value="1"/>
</dbReference>
<evidence type="ECO:0000256" key="2">
    <source>
        <dbReference type="SAM" id="MobiDB-lite"/>
    </source>
</evidence>
<dbReference type="InterPro" id="IPR049712">
    <property type="entry name" value="Poly_export"/>
</dbReference>
<evidence type="ECO:0000256" key="1">
    <source>
        <dbReference type="ARBA" id="ARBA00022729"/>
    </source>
</evidence>
<evidence type="ECO:0000313" key="6">
    <source>
        <dbReference type="Proteomes" id="UP000317369"/>
    </source>
</evidence>
<dbReference type="InterPro" id="IPR003715">
    <property type="entry name" value="Poly_export_N"/>
</dbReference>
<dbReference type="AlphaFoldDB" id="A0A517YV22"/>
<dbReference type="Gene3D" id="3.10.560.10">
    <property type="entry name" value="Outer membrane lipoprotein wza domain like"/>
    <property type="match status" value="1"/>
</dbReference>
<feature type="region of interest" description="Disordered" evidence="2">
    <location>
        <begin position="233"/>
        <end position="254"/>
    </location>
</feature>
<dbReference type="GO" id="GO:0015159">
    <property type="term" value="F:polysaccharide transmembrane transporter activity"/>
    <property type="evidence" value="ECO:0007669"/>
    <property type="project" value="InterPro"/>
</dbReference>
<dbReference type="PANTHER" id="PTHR33619:SF3">
    <property type="entry name" value="POLYSACCHARIDE EXPORT PROTEIN GFCE-RELATED"/>
    <property type="match status" value="1"/>
</dbReference>
<feature type="signal peptide" evidence="3">
    <location>
        <begin position="1"/>
        <end position="24"/>
    </location>
</feature>
<evidence type="ECO:0000259" key="4">
    <source>
        <dbReference type="Pfam" id="PF02563"/>
    </source>
</evidence>
<dbReference type="Proteomes" id="UP000317369">
    <property type="component" value="Chromosome"/>
</dbReference>
<dbReference type="PROSITE" id="PS51257">
    <property type="entry name" value="PROKAR_LIPOPROTEIN"/>
    <property type="match status" value="1"/>
</dbReference>
<gene>
    <name evidence="5" type="ORF">KS4_20630</name>
</gene>
<evidence type="ECO:0000313" key="5">
    <source>
        <dbReference type="EMBL" id="QDU34002.1"/>
    </source>
</evidence>
<dbReference type="EMBL" id="CP036425">
    <property type="protein sequence ID" value="QDU34002.1"/>
    <property type="molecule type" value="Genomic_DNA"/>
</dbReference>
<keyword evidence="1 3" id="KW-0732">Signal</keyword>
<feature type="chain" id="PRO_5021826835" evidence="3">
    <location>
        <begin position="25"/>
        <end position="254"/>
    </location>
</feature>
<feature type="domain" description="Polysaccharide export protein N-terminal" evidence="4">
    <location>
        <begin position="48"/>
        <end position="121"/>
    </location>
</feature>
<evidence type="ECO:0000256" key="3">
    <source>
        <dbReference type="SAM" id="SignalP"/>
    </source>
</evidence>
<organism evidence="5 6">
    <name type="scientific">Poriferisphaera corsica</name>
    <dbReference type="NCBI Taxonomy" id="2528020"/>
    <lineage>
        <taxon>Bacteria</taxon>
        <taxon>Pseudomonadati</taxon>
        <taxon>Planctomycetota</taxon>
        <taxon>Phycisphaerae</taxon>
        <taxon>Phycisphaerales</taxon>
        <taxon>Phycisphaeraceae</taxon>
        <taxon>Poriferisphaera</taxon>
    </lineage>
</organism>
<dbReference type="RefSeq" id="WP_200761134.1">
    <property type="nucleotide sequence ID" value="NZ_CP036425.1"/>
</dbReference>